<gene>
    <name evidence="1" type="ORF">LCMAC101_07580</name>
</gene>
<organism evidence="1">
    <name type="scientific">Marseillevirus LCMAC101</name>
    <dbReference type="NCBI Taxonomy" id="2506602"/>
    <lineage>
        <taxon>Viruses</taxon>
        <taxon>Varidnaviria</taxon>
        <taxon>Bamfordvirae</taxon>
        <taxon>Nucleocytoviricota</taxon>
        <taxon>Megaviricetes</taxon>
        <taxon>Pimascovirales</taxon>
        <taxon>Pimascovirales incertae sedis</taxon>
        <taxon>Marseilleviridae</taxon>
    </lineage>
</organism>
<reference evidence="1" key="1">
    <citation type="journal article" date="2019" name="MBio">
        <title>Virus Genomes from Deep Sea Sediments Expand the Ocean Megavirome and Support Independent Origins of Viral Gigantism.</title>
        <authorList>
            <person name="Backstrom D."/>
            <person name="Yutin N."/>
            <person name="Jorgensen S.L."/>
            <person name="Dharamshi J."/>
            <person name="Homa F."/>
            <person name="Zaremba-Niedwiedzka K."/>
            <person name="Spang A."/>
            <person name="Wolf Y.I."/>
            <person name="Koonin E.V."/>
            <person name="Ettema T.J."/>
        </authorList>
    </citation>
    <scope>NUCLEOTIDE SEQUENCE</scope>
</reference>
<evidence type="ECO:0000313" key="1">
    <source>
        <dbReference type="EMBL" id="QBK86163.1"/>
    </source>
</evidence>
<accession>A0A481YSC2</accession>
<proteinExistence type="predicted"/>
<sequence length="209" mass="22214">MSVAVIDNATNRGVKNDIQQTGFPPQLFLVAGGSYASNSSYGSGSASTGNYDSQTPPITVRDQLNPICQTRTRVRQQDTDVDFDVTICLDSSQPDPGFTGTDELRIRNLPLTNPLSGLKPADPNFGLPLFLEVEVVDENGLLLLPTGGANRTLQARLLYGSQLALIQQESSAPPTVTAVTSSQLTFGLASGTFIRIHARGQYKGTAATV</sequence>
<protein>
    <submittedName>
        <fullName evidence="1">Uncharacterized protein</fullName>
    </submittedName>
</protein>
<name>A0A481YSC2_9VIRU</name>
<dbReference type="EMBL" id="MK500332">
    <property type="protein sequence ID" value="QBK86163.1"/>
    <property type="molecule type" value="Genomic_DNA"/>
</dbReference>